<evidence type="ECO:0000259" key="1">
    <source>
        <dbReference type="Pfam" id="PF01995"/>
    </source>
</evidence>
<dbReference type="InterPro" id="IPR036390">
    <property type="entry name" value="WH_DNA-bd_sf"/>
</dbReference>
<proteinExistence type="predicted"/>
<name>A0A498H079_9EURY</name>
<reference evidence="3 4" key="1">
    <citation type="journal article" date="2015" name="Int. J. Syst. Evol. Microbiol.">
        <title>Methanoculleus taiwanensis sp. nov., a methanogen isolated from deep marine sediment at the deformation front area near Taiwan.</title>
        <authorList>
            <person name="Weng C.Y."/>
            <person name="Chen S.C."/>
            <person name="Lai M.C."/>
            <person name="Wu S.Y."/>
            <person name="Lin S."/>
            <person name="Yang T.F."/>
            <person name="Chen P.C."/>
        </authorList>
    </citation>
    <scope>NUCLEOTIDE SEQUENCE [LARGE SCALE GENOMIC DNA]</scope>
    <source>
        <strain evidence="3 4">CYW4</strain>
    </source>
</reference>
<dbReference type="PANTHER" id="PTHR41964:SF1">
    <property type="entry name" value="GLOBAL NITROGEN REGULATOR NRPR"/>
    <property type="match status" value="1"/>
</dbReference>
<evidence type="ECO:0000259" key="2">
    <source>
        <dbReference type="Pfam" id="PF08461"/>
    </source>
</evidence>
<dbReference type="PANTHER" id="PTHR41964">
    <property type="entry name" value="GLOBAL NITROGEN REGULATOR NRPR"/>
    <property type="match status" value="1"/>
</dbReference>
<dbReference type="EMBL" id="LHQS01000002">
    <property type="protein sequence ID" value="RXE55745.1"/>
    <property type="molecule type" value="Genomic_DNA"/>
</dbReference>
<keyword evidence="4" id="KW-1185">Reference proteome</keyword>
<feature type="domain" description="Ribonuclease R winged-helix" evidence="2">
    <location>
        <begin position="13"/>
        <end position="76"/>
    </location>
</feature>
<evidence type="ECO:0000313" key="3">
    <source>
        <dbReference type="EMBL" id="RXE55745.1"/>
    </source>
</evidence>
<dbReference type="InterPro" id="IPR036984">
    <property type="entry name" value="NrpR_dom_sf"/>
</dbReference>
<dbReference type="Gene3D" id="3.30.70.1360">
    <property type="entry name" value="mj0159-like"/>
    <property type="match status" value="1"/>
</dbReference>
<dbReference type="InterPro" id="IPR002846">
    <property type="entry name" value="NRD"/>
</dbReference>
<protein>
    <recommendedName>
        <fullName evidence="5">NrpR transcriptional repressor</fullName>
    </recommendedName>
</protein>
<dbReference type="OrthoDB" id="358798at2157"/>
<comment type="caution">
    <text evidence="3">The sequence shown here is derived from an EMBL/GenBank/DDBJ whole genome shotgun (WGS) entry which is preliminary data.</text>
</comment>
<dbReference type="InterPro" id="IPR038982">
    <property type="entry name" value="NrpR"/>
</dbReference>
<evidence type="ECO:0000313" key="4">
    <source>
        <dbReference type="Proteomes" id="UP000290932"/>
    </source>
</evidence>
<dbReference type="Proteomes" id="UP000290932">
    <property type="component" value="Unassembled WGS sequence"/>
</dbReference>
<evidence type="ECO:0008006" key="5">
    <source>
        <dbReference type="Google" id="ProtNLM"/>
    </source>
</evidence>
<dbReference type="Pfam" id="PF08461">
    <property type="entry name" value="WHD_RNase_R"/>
    <property type="match status" value="1"/>
</dbReference>
<feature type="domain" description="NrpR regulatory" evidence="1">
    <location>
        <begin position="86"/>
        <end position="316"/>
    </location>
</feature>
<dbReference type="AlphaFoldDB" id="A0A498H079"/>
<dbReference type="Pfam" id="PF01995">
    <property type="entry name" value="NRD1_2"/>
    <property type="match status" value="1"/>
</dbReference>
<gene>
    <name evidence="3" type="ORF">ABH15_05805</name>
</gene>
<organism evidence="3 4">
    <name type="scientific">Methanoculleus taiwanensis</name>
    <dbReference type="NCBI Taxonomy" id="1550565"/>
    <lineage>
        <taxon>Archaea</taxon>
        <taxon>Methanobacteriati</taxon>
        <taxon>Methanobacteriota</taxon>
        <taxon>Stenosarchaea group</taxon>
        <taxon>Methanomicrobia</taxon>
        <taxon>Methanomicrobiales</taxon>
        <taxon>Methanomicrobiaceae</taxon>
        <taxon>Methanoculleus</taxon>
    </lineage>
</organism>
<dbReference type="SUPFAM" id="SSF46785">
    <property type="entry name" value="Winged helix' DNA-binding domain"/>
    <property type="match status" value="1"/>
</dbReference>
<dbReference type="RefSeq" id="WP_128693438.1">
    <property type="nucleotide sequence ID" value="NZ_LHQS01000002.1"/>
</dbReference>
<accession>A0A498H079</accession>
<sequence length="319" mass="35189">MSMSIRSERKYLEILRILKESHEPMGAKRLSEMMAERGFILSDRAVQYYLRYLDEMGFTVKVGNRGRVLTEEGTAETESALVDERIGFIISKLERLAFRSNFDPLTCTGNVAYNLTIVPEEHLDGVTEAFDEVIRAECGFFDSYKIVDTDPRVPDGHAGFITVCSVTLDGVMQKGGIPTRLEYAGRLAVKEGSTAEFIDLIGYRGTSIDPLQLFISAGLTSINRLVNAKCGIALANIRDVPVAAKGQVEQIIDQMKECGFVFPADIGIGAFNLREHPYRLPIVAFSGMNLIGNAIEKGYLLRTEIGAGSIPFSKISDAR</sequence>
<dbReference type="InterPro" id="IPR013668">
    <property type="entry name" value="RNase_R_HTH_12"/>
</dbReference>